<dbReference type="Proteomes" id="UP000732105">
    <property type="component" value="Unassembled WGS sequence"/>
</dbReference>
<name>A0ABX1WVI4_9BACT</name>
<gene>
    <name evidence="2" type="ORF">ELS83_08985</name>
</gene>
<feature type="signal peptide" evidence="1">
    <location>
        <begin position="1"/>
        <end position="28"/>
    </location>
</feature>
<comment type="caution">
    <text evidence="2">The sequence shown here is derived from an EMBL/GenBank/DDBJ whole genome shotgun (WGS) entry which is preliminary data.</text>
</comment>
<protein>
    <recommendedName>
        <fullName evidence="4">DUF4468 domain-containing protein</fullName>
    </recommendedName>
</protein>
<evidence type="ECO:0000313" key="3">
    <source>
        <dbReference type="Proteomes" id="UP000732105"/>
    </source>
</evidence>
<evidence type="ECO:0000313" key="2">
    <source>
        <dbReference type="EMBL" id="NOU59956.1"/>
    </source>
</evidence>
<dbReference type="EMBL" id="RZNH01000012">
    <property type="protein sequence ID" value="NOU59956.1"/>
    <property type="molecule type" value="Genomic_DNA"/>
</dbReference>
<dbReference type="RefSeq" id="WP_171595230.1">
    <property type="nucleotide sequence ID" value="NZ_RZNH01000012.1"/>
</dbReference>
<evidence type="ECO:0008006" key="4">
    <source>
        <dbReference type="Google" id="ProtNLM"/>
    </source>
</evidence>
<keyword evidence="3" id="KW-1185">Reference proteome</keyword>
<keyword evidence="1" id="KW-0732">Signal</keyword>
<accession>A0ABX1WVI4</accession>
<evidence type="ECO:0000256" key="1">
    <source>
        <dbReference type="SAM" id="SignalP"/>
    </source>
</evidence>
<reference evidence="2 3" key="1">
    <citation type="submission" date="2018-12" db="EMBL/GenBank/DDBJ databases">
        <title>Marinifilum JC070 sp. nov., a marine bacterium isolated from Yongle Blue Hole in the South China Sea.</title>
        <authorList>
            <person name="Fu T."/>
        </authorList>
    </citation>
    <scope>NUCLEOTIDE SEQUENCE [LARGE SCALE GENOMIC DNA]</scope>
    <source>
        <strain evidence="2 3">JC070</strain>
    </source>
</reference>
<organism evidence="2 3">
    <name type="scientific">Marinifilum caeruleilacunae</name>
    <dbReference type="NCBI Taxonomy" id="2499076"/>
    <lineage>
        <taxon>Bacteria</taxon>
        <taxon>Pseudomonadati</taxon>
        <taxon>Bacteroidota</taxon>
        <taxon>Bacteroidia</taxon>
        <taxon>Marinilabiliales</taxon>
        <taxon>Marinifilaceae</taxon>
    </lineage>
</organism>
<feature type="chain" id="PRO_5045382343" description="DUF4468 domain-containing protein" evidence="1">
    <location>
        <begin position="29"/>
        <end position="189"/>
    </location>
</feature>
<proteinExistence type="predicted"/>
<sequence>MKKPLRKTTRVLVLLLLAISIPASFAFAQDTKLRKKESTLLILEYPNYDRSEFIPKLMFTLKTQYFNVVAKPDVVDVVKKEDEEKENEKGKADISEKISMLDTLDLKVEMKEYKSVYILKMKYYIKDPGVRYFRMKHFHGQLIDNATGEKIRDIKIRNSKRRDENYGTRDHRDIISHIKHKLNLDFVTN</sequence>